<reference evidence="1 2" key="1">
    <citation type="submission" date="2015-12" db="EMBL/GenBank/DDBJ databases">
        <title>The genome of Folsomia candida.</title>
        <authorList>
            <person name="Faddeeva A."/>
            <person name="Derks M.F."/>
            <person name="Anvar Y."/>
            <person name="Smit S."/>
            <person name="Van Straalen N."/>
            <person name="Roelofs D."/>
        </authorList>
    </citation>
    <scope>NUCLEOTIDE SEQUENCE [LARGE SCALE GENOMIC DNA]</scope>
    <source>
        <strain evidence="1 2">VU population</strain>
        <tissue evidence="1">Whole body</tissue>
    </source>
</reference>
<name>A0A226DNI9_FOLCA</name>
<comment type="caution">
    <text evidence="1">The sequence shown here is derived from an EMBL/GenBank/DDBJ whole genome shotgun (WGS) entry which is preliminary data.</text>
</comment>
<dbReference type="EMBL" id="LNIX01000016">
    <property type="protein sequence ID" value="OXA46217.1"/>
    <property type="molecule type" value="Genomic_DNA"/>
</dbReference>
<dbReference type="AlphaFoldDB" id="A0A226DNI9"/>
<dbReference type="Proteomes" id="UP000198287">
    <property type="component" value="Unassembled WGS sequence"/>
</dbReference>
<organism evidence="1 2">
    <name type="scientific">Folsomia candida</name>
    <name type="common">Springtail</name>
    <dbReference type="NCBI Taxonomy" id="158441"/>
    <lineage>
        <taxon>Eukaryota</taxon>
        <taxon>Metazoa</taxon>
        <taxon>Ecdysozoa</taxon>
        <taxon>Arthropoda</taxon>
        <taxon>Hexapoda</taxon>
        <taxon>Collembola</taxon>
        <taxon>Entomobryomorpha</taxon>
        <taxon>Isotomoidea</taxon>
        <taxon>Isotomidae</taxon>
        <taxon>Proisotominae</taxon>
        <taxon>Folsomia</taxon>
    </lineage>
</organism>
<gene>
    <name evidence="1" type="ORF">Fcan01_19036</name>
</gene>
<accession>A0A226DNI9</accession>
<keyword evidence="2" id="KW-1185">Reference proteome</keyword>
<sequence length="210" mass="23128">MFFPDQPFLTCLLDGPCDPEKFKFPEAKACKAAVRDGPLLKDLNITASDRFLENFLYSGGVDAEASYFHKKDNLISSRITGPTIFEICLNLRTEGDKLLAMIKKVLILFIAKITKDFFTIYPPNNIQNQDEGAGSLISKLCLKDPTSCQNMEQIPKEVEDFILSKSVPFATAMGQVIESFFGGGQLGKNVSKCVNEIITIATKTGKSLLG</sequence>
<proteinExistence type="predicted"/>
<dbReference type="OMA" id="QAKICED"/>
<evidence type="ECO:0000313" key="1">
    <source>
        <dbReference type="EMBL" id="OXA46217.1"/>
    </source>
</evidence>
<protein>
    <submittedName>
        <fullName evidence="1">Uncharacterized protein</fullName>
    </submittedName>
</protein>
<evidence type="ECO:0000313" key="2">
    <source>
        <dbReference type="Proteomes" id="UP000198287"/>
    </source>
</evidence>